<dbReference type="EMBL" id="VDEP01000176">
    <property type="protein sequence ID" value="KAA1125694.1"/>
    <property type="molecule type" value="Genomic_DNA"/>
</dbReference>
<sequence length="91" mass="9691">MGTAVGVDFRSPVPKCGIGTRFRDGGGDALILAAVGRAGPSVPENPRRHSANPSFIILPSFLLARSSTFSPSLLRPRFPPDHHSPFLPRST</sequence>
<comment type="caution">
    <text evidence="1">The sequence shown here is derived from an EMBL/GenBank/DDBJ whole genome shotgun (WGS) entry which is preliminary data.</text>
</comment>
<gene>
    <name evidence="1" type="ORF">PGTUg99_022897</name>
</gene>
<dbReference type="AlphaFoldDB" id="A0A5B0RLU1"/>
<organism evidence="1 2">
    <name type="scientific">Puccinia graminis f. sp. tritici</name>
    <dbReference type="NCBI Taxonomy" id="56615"/>
    <lineage>
        <taxon>Eukaryota</taxon>
        <taxon>Fungi</taxon>
        <taxon>Dikarya</taxon>
        <taxon>Basidiomycota</taxon>
        <taxon>Pucciniomycotina</taxon>
        <taxon>Pucciniomycetes</taxon>
        <taxon>Pucciniales</taxon>
        <taxon>Pucciniaceae</taxon>
        <taxon>Puccinia</taxon>
    </lineage>
</organism>
<proteinExistence type="predicted"/>
<protein>
    <submittedName>
        <fullName evidence="1">Uncharacterized protein</fullName>
    </submittedName>
</protein>
<accession>A0A5B0RLU1</accession>
<dbReference type="Proteomes" id="UP000325313">
    <property type="component" value="Unassembled WGS sequence"/>
</dbReference>
<name>A0A5B0RLU1_PUCGR</name>
<reference evidence="1 2" key="1">
    <citation type="submission" date="2019-05" db="EMBL/GenBank/DDBJ databases">
        <title>Emergence of the Ug99 lineage of the wheat stem rust pathogen through somatic hybridization.</title>
        <authorList>
            <person name="Li F."/>
            <person name="Upadhyaya N.M."/>
            <person name="Sperschneider J."/>
            <person name="Matny O."/>
            <person name="Nguyen-Phuc H."/>
            <person name="Mago R."/>
            <person name="Raley C."/>
            <person name="Miller M.E."/>
            <person name="Silverstein K.A.T."/>
            <person name="Henningsen E."/>
            <person name="Hirsch C.D."/>
            <person name="Visser B."/>
            <person name="Pretorius Z.A."/>
            <person name="Steffenson B.J."/>
            <person name="Schwessinger B."/>
            <person name="Dodds P.N."/>
            <person name="Figueroa M."/>
        </authorList>
    </citation>
    <scope>NUCLEOTIDE SEQUENCE [LARGE SCALE GENOMIC DNA]</scope>
    <source>
        <strain evidence="1 2">Ug99</strain>
    </source>
</reference>
<evidence type="ECO:0000313" key="1">
    <source>
        <dbReference type="EMBL" id="KAA1125694.1"/>
    </source>
</evidence>
<evidence type="ECO:0000313" key="2">
    <source>
        <dbReference type="Proteomes" id="UP000325313"/>
    </source>
</evidence>